<dbReference type="WBParaSite" id="nRc.2.0.1.t12463-RA">
    <property type="protein sequence ID" value="nRc.2.0.1.t12463-RA"/>
    <property type="gene ID" value="nRc.2.0.1.g12463"/>
</dbReference>
<proteinExistence type="predicted"/>
<dbReference type="AlphaFoldDB" id="A0A915IF90"/>
<keyword evidence="1" id="KW-1185">Reference proteome</keyword>
<reference evidence="2" key="1">
    <citation type="submission" date="2022-11" db="UniProtKB">
        <authorList>
            <consortium name="WormBaseParasite"/>
        </authorList>
    </citation>
    <scope>IDENTIFICATION</scope>
</reference>
<protein>
    <submittedName>
        <fullName evidence="2">Uncharacterized protein</fullName>
    </submittedName>
</protein>
<organism evidence="1 2">
    <name type="scientific">Romanomermis culicivorax</name>
    <name type="common">Nematode worm</name>
    <dbReference type="NCBI Taxonomy" id="13658"/>
    <lineage>
        <taxon>Eukaryota</taxon>
        <taxon>Metazoa</taxon>
        <taxon>Ecdysozoa</taxon>
        <taxon>Nematoda</taxon>
        <taxon>Enoplea</taxon>
        <taxon>Dorylaimia</taxon>
        <taxon>Mermithida</taxon>
        <taxon>Mermithoidea</taxon>
        <taxon>Mermithidae</taxon>
        <taxon>Romanomermis</taxon>
    </lineage>
</organism>
<dbReference type="Proteomes" id="UP000887565">
    <property type="component" value="Unplaced"/>
</dbReference>
<name>A0A915IF90_ROMCU</name>
<sequence>MGTSEVPVFYAFKTRFPLGFNLVVTSDRGQSYLKALGIDNTSAALENLIMAYSSGGPEGSNGGGGDGGAE</sequence>
<evidence type="ECO:0000313" key="1">
    <source>
        <dbReference type="Proteomes" id="UP000887565"/>
    </source>
</evidence>
<accession>A0A915IF90</accession>
<evidence type="ECO:0000313" key="2">
    <source>
        <dbReference type="WBParaSite" id="nRc.2.0.1.t12463-RA"/>
    </source>
</evidence>